<evidence type="ECO:0000259" key="2">
    <source>
        <dbReference type="Pfam" id="PF21821"/>
    </source>
</evidence>
<reference evidence="3 4" key="1">
    <citation type="journal article" date="2011" name="MBio">
        <title>Evidence of a dominant lineage of Vibrio cholerae-specific lytic bacteriophages shed by cholera patients over a 10-year period in Dhaka, Bangladesh.</title>
        <authorList>
            <person name="Seed K.D."/>
            <person name="Bodi K.L."/>
            <person name="Kropinski A.M."/>
            <person name="Ackermann H.W."/>
            <person name="Calderwood S.B."/>
            <person name="Qadri F."/>
            <person name="Camilli A."/>
        </authorList>
    </citation>
    <scope>NUCLEOTIDE SEQUENCE [LARGE SCALE GENOMIC DNA]</scope>
</reference>
<dbReference type="Proteomes" id="UP000007502">
    <property type="component" value="Segment"/>
</dbReference>
<feature type="compositionally biased region" description="Basic and acidic residues" evidence="1">
    <location>
        <begin position="171"/>
        <end position="184"/>
    </location>
</feature>
<keyword evidence="4" id="KW-1185">Reference proteome</keyword>
<dbReference type="KEGG" id="vg:10228557"/>
<evidence type="ECO:0000256" key="1">
    <source>
        <dbReference type="SAM" id="MobiDB-lite"/>
    </source>
</evidence>
<evidence type="ECO:0000313" key="3">
    <source>
        <dbReference type="EMBL" id="ADX87894.1"/>
    </source>
</evidence>
<feature type="domain" description="Dit-like phage tail protein N-terminal" evidence="2">
    <location>
        <begin position="16"/>
        <end position="143"/>
    </location>
</feature>
<gene>
    <name evidence="3" type="primary">ORF78</name>
</gene>
<dbReference type="Pfam" id="PF21821">
    <property type="entry name" value="Dit_like"/>
    <property type="match status" value="1"/>
</dbReference>
<accession>F1D1A0</accession>
<protein>
    <submittedName>
        <fullName evidence="3">Uncharacterized protein ORF78</fullName>
    </submittedName>
</protein>
<evidence type="ECO:0000313" key="4">
    <source>
        <dbReference type="Proteomes" id="UP000007502"/>
    </source>
</evidence>
<feature type="compositionally biased region" description="Polar residues" evidence="1">
    <location>
        <begin position="147"/>
        <end position="159"/>
    </location>
</feature>
<proteinExistence type="predicted"/>
<feature type="region of interest" description="Disordered" evidence="1">
    <location>
        <begin position="147"/>
        <end position="184"/>
    </location>
</feature>
<dbReference type="GeneID" id="10228557"/>
<dbReference type="InterPro" id="IPR048494">
    <property type="entry name" value="Dit-like_N"/>
</dbReference>
<sequence>MSYVYFQSSGGDLICLDATSAVEVNKSNTVASYSMMDGRNRSDGYSEGNKIVNINGLVTHTKSVRQQQTGTPTPVQFQRLIESVERNHERFTLMVDSGVFPLLDNIKNCVISSRSVKVEQYLDTIEVNMTIEEVFVSKAATTTFLAPQPSPQASGQISGETPVGSGGTSTTKEEDRRTIALAIKEDGPKAVKNLLGFGEESGGN</sequence>
<organism evidence="3 4">
    <name type="scientific">Vibrio phage ICP1</name>
    <dbReference type="NCBI Taxonomy" id="979525"/>
    <lineage>
        <taxon>Viruses</taxon>
        <taxon>Duplodnaviria</taxon>
        <taxon>Heunggongvirae</taxon>
        <taxon>Uroviricota</taxon>
        <taxon>Caudoviricetes</taxon>
        <taxon>Mohonavirus</taxon>
        <taxon>Mohonavirus ICP1</taxon>
    </lineage>
</organism>
<dbReference type="OrthoDB" id="38342at10239"/>
<name>F1D1A0_9CAUD</name>
<dbReference type="EMBL" id="HQ641347">
    <property type="protein sequence ID" value="ADX87894.1"/>
    <property type="molecule type" value="Genomic_DNA"/>
</dbReference>
<dbReference type="RefSeq" id="YP_004251019.1">
    <property type="nucleotide sequence ID" value="NC_015157.1"/>
</dbReference>